<keyword evidence="5" id="KW-1185">Reference proteome</keyword>
<organism evidence="4 5">
    <name type="scientific">Quercus lobata</name>
    <name type="common">Valley oak</name>
    <dbReference type="NCBI Taxonomy" id="97700"/>
    <lineage>
        <taxon>Eukaryota</taxon>
        <taxon>Viridiplantae</taxon>
        <taxon>Streptophyta</taxon>
        <taxon>Embryophyta</taxon>
        <taxon>Tracheophyta</taxon>
        <taxon>Spermatophyta</taxon>
        <taxon>Magnoliopsida</taxon>
        <taxon>eudicotyledons</taxon>
        <taxon>Gunneridae</taxon>
        <taxon>Pentapetalae</taxon>
        <taxon>rosids</taxon>
        <taxon>fabids</taxon>
        <taxon>Fagales</taxon>
        <taxon>Fagaceae</taxon>
        <taxon>Quercus</taxon>
    </lineage>
</organism>
<dbReference type="Pfam" id="PF02458">
    <property type="entry name" value="Transferase"/>
    <property type="match status" value="2"/>
</dbReference>
<proteinExistence type="inferred from homology"/>
<dbReference type="Gramene" id="QL10p004931:mrna">
    <property type="protein sequence ID" value="QL10p004931:mrna"/>
    <property type="gene ID" value="QL10p004931"/>
</dbReference>
<evidence type="ECO:0000256" key="3">
    <source>
        <dbReference type="ARBA" id="ARBA00023315"/>
    </source>
</evidence>
<sequence length="405" mass="44931">MASISQARSSSILTLHQSRSSFTSLISSTTIFADLHQVPPSGTLVTTLFQTTGVVSIPAQSSNATERINQLKISLSQALTLIYPLAGRVRENLFIECNDEGVDFLEAKVNCTLLEILNQPEVSMLDQFLPHDYHCNKSSMEAQLAIQVNIFSCGGMAIGTCALHKIVDGGTFSSFLNMWAEITRGAGDYLSPIFPGPNLFPPRDLSGLVPSPTRIEVVSALIWKCAMEVSKARSGSLSPSIMTHAVDLHPRNDPPLPKCAAGNLSWLAIAPAPTMERPRELHHLANEIRNAIKKIDKEYIRKMQGENGFSVMSDSLKQSGELVPKNVEVFRFINWANYRLYEADFGWGKPFWVSTAALAFKNIIIFIETRLNSGLEAWVTMEEQDMDIFEQNQELRSFVSSIEYV</sequence>
<dbReference type="Proteomes" id="UP000594261">
    <property type="component" value="Chromosome 10"/>
</dbReference>
<accession>A0A7N2RBL7</accession>
<dbReference type="EMBL" id="LRBV02000010">
    <property type="status" value="NOT_ANNOTATED_CDS"/>
    <property type="molecule type" value="Genomic_DNA"/>
</dbReference>
<evidence type="ECO:0000313" key="5">
    <source>
        <dbReference type="Proteomes" id="UP000594261"/>
    </source>
</evidence>
<dbReference type="PANTHER" id="PTHR31623">
    <property type="entry name" value="F21J9.9"/>
    <property type="match status" value="1"/>
</dbReference>
<reference evidence="4" key="2">
    <citation type="submission" date="2021-01" db="UniProtKB">
        <authorList>
            <consortium name="EnsemblPlants"/>
        </authorList>
    </citation>
    <scope>IDENTIFICATION</scope>
</reference>
<dbReference type="EnsemblPlants" id="QL10p004931:mrna">
    <property type="protein sequence ID" value="QL10p004931:mrna"/>
    <property type="gene ID" value="QL10p004931"/>
</dbReference>
<dbReference type="InParanoid" id="A0A7N2RBL7"/>
<dbReference type="InterPro" id="IPR023213">
    <property type="entry name" value="CAT-like_dom_sf"/>
</dbReference>
<name>A0A7N2RBL7_QUELO</name>
<dbReference type="OMA" id="WAEITRG"/>
<evidence type="ECO:0000256" key="2">
    <source>
        <dbReference type="ARBA" id="ARBA00022679"/>
    </source>
</evidence>
<dbReference type="Gene3D" id="3.30.559.10">
    <property type="entry name" value="Chloramphenicol acetyltransferase-like domain"/>
    <property type="match status" value="2"/>
</dbReference>
<dbReference type="AlphaFoldDB" id="A0A7N2RBL7"/>
<dbReference type="GO" id="GO:0016746">
    <property type="term" value="F:acyltransferase activity"/>
    <property type="evidence" value="ECO:0007669"/>
    <property type="project" value="UniProtKB-KW"/>
</dbReference>
<evidence type="ECO:0000256" key="1">
    <source>
        <dbReference type="ARBA" id="ARBA00009861"/>
    </source>
</evidence>
<comment type="similarity">
    <text evidence="1">Belongs to the plant acyltransferase family.</text>
</comment>
<protein>
    <submittedName>
        <fullName evidence="4">Uncharacterized protein</fullName>
    </submittedName>
</protein>
<keyword evidence="3" id="KW-0012">Acyltransferase</keyword>
<evidence type="ECO:0000313" key="4">
    <source>
        <dbReference type="EnsemblPlants" id="QL10p004931:mrna"/>
    </source>
</evidence>
<keyword evidence="2" id="KW-0808">Transferase</keyword>
<dbReference type="PANTHER" id="PTHR31623:SF53">
    <property type="entry name" value="STEMMADENINE O-ACETYLTRANSFERASE-LIKE"/>
    <property type="match status" value="1"/>
</dbReference>
<reference evidence="4 5" key="1">
    <citation type="journal article" date="2016" name="G3 (Bethesda)">
        <title>First Draft Assembly and Annotation of the Genome of a California Endemic Oak Quercus lobata Nee (Fagaceae).</title>
        <authorList>
            <person name="Sork V.L."/>
            <person name="Fitz-Gibbon S.T."/>
            <person name="Puiu D."/>
            <person name="Crepeau M."/>
            <person name="Gugger P.F."/>
            <person name="Sherman R."/>
            <person name="Stevens K."/>
            <person name="Langley C.H."/>
            <person name="Pellegrini M."/>
            <person name="Salzberg S.L."/>
        </authorList>
    </citation>
    <scope>NUCLEOTIDE SEQUENCE [LARGE SCALE GENOMIC DNA]</scope>
    <source>
        <strain evidence="4 5">cv. SW786</strain>
    </source>
</reference>